<feature type="compositionally biased region" description="Polar residues" evidence="10">
    <location>
        <begin position="921"/>
        <end position="930"/>
    </location>
</feature>
<organism evidence="12 13">
    <name type="scientific">Biomphalaria glabrata</name>
    <name type="common">Bloodfluke planorb</name>
    <name type="synonym">Freshwater snail</name>
    <dbReference type="NCBI Taxonomy" id="6526"/>
    <lineage>
        <taxon>Eukaryota</taxon>
        <taxon>Metazoa</taxon>
        <taxon>Spiralia</taxon>
        <taxon>Lophotrochozoa</taxon>
        <taxon>Mollusca</taxon>
        <taxon>Gastropoda</taxon>
        <taxon>Heterobranchia</taxon>
        <taxon>Euthyneura</taxon>
        <taxon>Panpulmonata</taxon>
        <taxon>Hygrophila</taxon>
        <taxon>Lymnaeoidea</taxon>
        <taxon>Planorbidae</taxon>
        <taxon>Biomphalaria</taxon>
    </lineage>
</organism>
<protein>
    <submittedName>
        <fullName evidence="13">Uncharacterized protein LOC106051433</fullName>
    </submittedName>
</protein>
<evidence type="ECO:0000256" key="7">
    <source>
        <dbReference type="ARBA" id="ARBA00023065"/>
    </source>
</evidence>
<feature type="region of interest" description="Disordered" evidence="10">
    <location>
        <begin position="516"/>
        <end position="567"/>
    </location>
</feature>
<accession>A0A9W3BJY5</accession>
<dbReference type="InterPro" id="IPR027359">
    <property type="entry name" value="Volt_channel_dom_sf"/>
</dbReference>
<feature type="compositionally biased region" description="Low complexity" evidence="10">
    <location>
        <begin position="931"/>
        <end position="947"/>
    </location>
</feature>
<keyword evidence="9" id="KW-0407">Ion channel</keyword>
<dbReference type="OrthoDB" id="6155549at2759"/>
<feature type="compositionally biased region" description="Polar residues" evidence="10">
    <location>
        <begin position="815"/>
        <end position="830"/>
    </location>
</feature>
<feature type="transmembrane region" description="Helical" evidence="11">
    <location>
        <begin position="169"/>
        <end position="191"/>
    </location>
</feature>
<comment type="subcellular location">
    <subcellularLocation>
        <location evidence="1">Cell membrane</location>
        <topology evidence="1">Multi-pass membrane protein</topology>
    </subcellularLocation>
</comment>
<proteinExistence type="predicted"/>
<dbReference type="GO" id="GO:0005886">
    <property type="term" value="C:plasma membrane"/>
    <property type="evidence" value="ECO:0007669"/>
    <property type="project" value="UniProtKB-SubCell"/>
</dbReference>
<keyword evidence="3" id="KW-1003">Cell membrane</keyword>
<dbReference type="AlphaFoldDB" id="A0A9W3BJY5"/>
<evidence type="ECO:0000256" key="3">
    <source>
        <dbReference type="ARBA" id="ARBA00022475"/>
    </source>
</evidence>
<feature type="compositionally biased region" description="Low complexity" evidence="10">
    <location>
        <begin position="734"/>
        <end position="759"/>
    </location>
</feature>
<keyword evidence="4 11" id="KW-0812">Transmembrane</keyword>
<keyword evidence="8 11" id="KW-0472">Membrane</keyword>
<keyword evidence="2" id="KW-0813">Transport</keyword>
<evidence type="ECO:0000313" key="12">
    <source>
        <dbReference type="Proteomes" id="UP001165740"/>
    </source>
</evidence>
<dbReference type="InterPro" id="IPR031846">
    <property type="entry name" value="Hvcn1"/>
</dbReference>
<feature type="region of interest" description="Disordered" evidence="10">
    <location>
        <begin position="921"/>
        <end position="956"/>
    </location>
</feature>
<keyword evidence="5" id="KW-0851">Voltage-gated channel</keyword>
<keyword evidence="7" id="KW-0406">Ion transport</keyword>
<sequence>MLHILKLACTDHSRYACIAYSAWITSPLLGCPCPWIIFSCDIDFSSLLPWEGPKTPLTDVAGCVSSHEVSRGVNCFFDSRILFLGCRQTTEAQGRRALGISAIMFRSKRKDSAIRTLVAETLVLAKTHGYVEKIEHELEEELQRENTEPPNKILAKWRRNGEKILKNKYTLLTVALFCVTECALILGELILDLRKVKDVLTAKDISGQNFLSMLRARYPGVLASEVDIDIVYDAIARSCILWTSSLNDSQSEAGTSRYDVIAQNNESQKRTCPEHMDWIYGCGGNRSSMGDNSTLLKGRVVKSSSLDSVETHIAKAFHMASIAILSILVIQTLLKALCAGTDFFHRKLETFDLCVVLISFVVDLVCNFTMPYYKIEDFAFILAFLLPWRVIRVVNSLVVAVQDHEHFRLKLIYDRKKKIVNSLRESEIKLQLFRAQCNALKRLCFNEGIGESKIDQILMVEECIVNKAGKSKCKIKIDNSSVILLNDKSDFPRLSPRPSLLNLAVDKLGRRKSMLPQCLTGGGDKEIYPNNSKDSLTKGATKQRARSNSESGRGTLSSPDESSANKNLLGEEKYYGGLNTPIIVNRKSSLSSPIMATHVRNILNSLEDKCNQMNGTCNRPGGGRGSVDSESIAEEKEPITSWGRKVQSIDESSNEGISFSCSRRASLQPQQCVDEVDDDDDIILPAIGSGTSGATKKSSRNSLSKTIVITAPDSCTQQAHRFSIPTTIQIDPPSNSNSNYSLSSGSSSNNSNSGSNRNSYAEKAAAPCNLNISSSTETSNLKAPPQDDSLLTQLTSIVSCTSDGPIVLDQNPTCASCASQPNSKPANSASFERKGSGSSQSSTHSATSTNVNNLKPKTLRTPSDIENENNLTQTESSDVCVSNEDCTRNTSIEEIEDEFDNSDSLVSISEKDAAVLSGSSLVSQHNDNNGLDSSDTLQSSSPLSPDSGKSNIDDVTRRSGGMASFIVSAVDQDLSSDSTSNLLS</sequence>
<dbReference type="GO" id="GO:0034702">
    <property type="term" value="C:monoatomic ion channel complex"/>
    <property type="evidence" value="ECO:0007669"/>
    <property type="project" value="UniProtKB-KW"/>
</dbReference>
<feature type="transmembrane region" description="Helical" evidence="11">
    <location>
        <begin position="316"/>
        <end position="338"/>
    </location>
</feature>
<dbReference type="Proteomes" id="UP001165740">
    <property type="component" value="Chromosome 10"/>
</dbReference>
<evidence type="ECO:0000256" key="2">
    <source>
        <dbReference type="ARBA" id="ARBA00022448"/>
    </source>
</evidence>
<feature type="compositionally biased region" description="Polar residues" evidence="10">
    <location>
        <begin position="529"/>
        <end position="566"/>
    </location>
</feature>
<feature type="compositionally biased region" description="Low complexity" evidence="10">
    <location>
        <begin position="836"/>
        <end position="849"/>
    </location>
</feature>
<keyword evidence="12" id="KW-1185">Reference proteome</keyword>
<name>A0A9W3BJY5_BIOGL</name>
<evidence type="ECO:0000256" key="1">
    <source>
        <dbReference type="ARBA" id="ARBA00004651"/>
    </source>
</evidence>
<reference evidence="13" key="1">
    <citation type="submission" date="2025-08" db="UniProtKB">
        <authorList>
            <consortium name="RefSeq"/>
        </authorList>
    </citation>
    <scope>IDENTIFICATION</scope>
</reference>
<feature type="region of interest" description="Disordered" evidence="10">
    <location>
        <begin position="614"/>
        <end position="639"/>
    </location>
</feature>
<feature type="region of interest" description="Disordered" evidence="10">
    <location>
        <begin position="725"/>
        <end position="761"/>
    </location>
</feature>
<dbReference type="GO" id="GO:0030171">
    <property type="term" value="F:voltage-gated proton channel activity"/>
    <property type="evidence" value="ECO:0007669"/>
    <property type="project" value="InterPro"/>
</dbReference>
<evidence type="ECO:0000313" key="13">
    <source>
        <dbReference type="RefSeq" id="XP_055899726.1"/>
    </source>
</evidence>
<feature type="transmembrane region" description="Helical" evidence="11">
    <location>
        <begin position="350"/>
        <end position="373"/>
    </location>
</feature>
<dbReference type="PANTHER" id="PTHR46480:SF1">
    <property type="entry name" value="VOLTAGE-GATED HYDROGEN CHANNEL 1"/>
    <property type="match status" value="1"/>
</dbReference>
<feature type="region of interest" description="Disordered" evidence="10">
    <location>
        <begin position="815"/>
        <end position="882"/>
    </location>
</feature>
<dbReference type="GeneID" id="106051433"/>
<dbReference type="Gene3D" id="1.20.120.350">
    <property type="entry name" value="Voltage-gated potassium channels. Chain C"/>
    <property type="match status" value="1"/>
</dbReference>
<evidence type="ECO:0000256" key="4">
    <source>
        <dbReference type="ARBA" id="ARBA00022692"/>
    </source>
</evidence>
<evidence type="ECO:0000256" key="10">
    <source>
        <dbReference type="SAM" id="MobiDB-lite"/>
    </source>
</evidence>
<evidence type="ECO:0000256" key="8">
    <source>
        <dbReference type="ARBA" id="ARBA00023136"/>
    </source>
</evidence>
<gene>
    <name evidence="13" type="primary">LOC106051433</name>
</gene>
<evidence type="ECO:0000256" key="6">
    <source>
        <dbReference type="ARBA" id="ARBA00022989"/>
    </source>
</evidence>
<dbReference type="RefSeq" id="XP_055899726.1">
    <property type="nucleotide sequence ID" value="XM_056043751.1"/>
</dbReference>
<evidence type="ECO:0000256" key="9">
    <source>
        <dbReference type="ARBA" id="ARBA00023303"/>
    </source>
</evidence>
<evidence type="ECO:0000256" key="5">
    <source>
        <dbReference type="ARBA" id="ARBA00022882"/>
    </source>
</evidence>
<dbReference type="PANTHER" id="PTHR46480">
    <property type="entry name" value="F20B24.22"/>
    <property type="match status" value="1"/>
</dbReference>
<feature type="compositionally biased region" description="Polar residues" evidence="10">
    <location>
        <begin position="868"/>
        <end position="880"/>
    </location>
</feature>
<evidence type="ECO:0000256" key="11">
    <source>
        <dbReference type="SAM" id="Phobius"/>
    </source>
</evidence>
<keyword evidence="6 11" id="KW-1133">Transmembrane helix</keyword>